<proteinExistence type="predicted"/>
<dbReference type="AlphaFoldDB" id="T1IB71"/>
<dbReference type="InParanoid" id="T1IB71"/>
<organism evidence="3 4">
    <name type="scientific">Rhodnius prolixus</name>
    <name type="common">Triatomid bug</name>
    <dbReference type="NCBI Taxonomy" id="13249"/>
    <lineage>
        <taxon>Eukaryota</taxon>
        <taxon>Metazoa</taxon>
        <taxon>Ecdysozoa</taxon>
        <taxon>Arthropoda</taxon>
        <taxon>Hexapoda</taxon>
        <taxon>Insecta</taxon>
        <taxon>Pterygota</taxon>
        <taxon>Neoptera</taxon>
        <taxon>Paraneoptera</taxon>
        <taxon>Hemiptera</taxon>
        <taxon>Heteroptera</taxon>
        <taxon>Panheteroptera</taxon>
        <taxon>Cimicomorpha</taxon>
        <taxon>Reduviidae</taxon>
        <taxon>Triatominae</taxon>
        <taxon>Rhodnius</taxon>
    </lineage>
</organism>
<sequence length="175" mass="19635">MYFTSFKYTGGSFKKNNKIFLKACTLKRIQKHPPEGDTFSTSDSTTYYDDDDMSCSDESSPDVDDDSEPLLGLWFEETISVPDCDNSSNTQSQDTQETIPKSGNNGASSIIPEKGEPNGYILLASQIFKIMNQYLVTSDAHYMTKYVESGLTEQQMIMLAAIIRDLDRETARTDI</sequence>
<dbReference type="InterPro" id="IPR045189">
    <property type="entry name" value="UBR4-like"/>
</dbReference>
<dbReference type="VEuPathDB" id="VectorBase:RPRC013542"/>
<dbReference type="EMBL" id="ACPB03005771">
    <property type="status" value="NOT_ANNOTATED_CDS"/>
    <property type="molecule type" value="Genomic_DNA"/>
</dbReference>
<feature type="compositionally biased region" description="Polar residues" evidence="1">
    <location>
        <begin position="85"/>
        <end position="108"/>
    </location>
</feature>
<reference evidence="3" key="1">
    <citation type="submission" date="2015-05" db="UniProtKB">
        <authorList>
            <consortium name="EnsemblMetazoa"/>
        </authorList>
    </citation>
    <scope>IDENTIFICATION</scope>
</reference>
<feature type="domain" description="E3 ubiquitin-protein ligase UBR4 N-terminal" evidence="2">
    <location>
        <begin position="17"/>
        <end position="171"/>
    </location>
</feature>
<dbReference type="STRING" id="13249.T1IB71"/>
<dbReference type="InterPro" id="IPR045841">
    <property type="entry name" value="E3_UBR4_N"/>
</dbReference>
<dbReference type="PANTHER" id="PTHR21725:SF1">
    <property type="entry name" value="E3 UBIQUITIN-PROTEIN LIGASE UBR4"/>
    <property type="match status" value="1"/>
</dbReference>
<evidence type="ECO:0000256" key="1">
    <source>
        <dbReference type="SAM" id="MobiDB-lite"/>
    </source>
</evidence>
<accession>T1IB71</accession>
<feature type="region of interest" description="Disordered" evidence="1">
    <location>
        <begin position="81"/>
        <end position="112"/>
    </location>
</feature>
<keyword evidence="4" id="KW-1185">Reference proteome</keyword>
<dbReference type="PANTHER" id="PTHR21725">
    <property type="entry name" value="E3 UBIQUITIN-PROTEIN LIGASE UBR4"/>
    <property type="match status" value="1"/>
</dbReference>
<dbReference type="Pfam" id="PF19423">
    <property type="entry name" value="E3_UBR4_N"/>
    <property type="match status" value="1"/>
</dbReference>
<dbReference type="eggNOG" id="KOG1776">
    <property type="taxonomic scope" value="Eukaryota"/>
</dbReference>
<protein>
    <recommendedName>
        <fullName evidence="2">E3 ubiquitin-protein ligase UBR4 N-terminal domain-containing protein</fullName>
    </recommendedName>
</protein>
<evidence type="ECO:0000313" key="3">
    <source>
        <dbReference type="EnsemblMetazoa" id="RPRC013542-PA"/>
    </source>
</evidence>
<dbReference type="Proteomes" id="UP000015103">
    <property type="component" value="Unassembled WGS sequence"/>
</dbReference>
<dbReference type="HOGENOM" id="CLU_1536342_0_0_1"/>
<evidence type="ECO:0000313" key="4">
    <source>
        <dbReference type="Proteomes" id="UP000015103"/>
    </source>
</evidence>
<dbReference type="EnsemblMetazoa" id="RPRC013542-RA">
    <property type="protein sequence ID" value="RPRC013542-PA"/>
    <property type="gene ID" value="RPRC013542"/>
</dbReference>
<name>T1IB71_RHOPR</name>
<evidence type="ECO:0000259" key="2">
    <source>
        <dbReference type="Pfam" id="PF19423"/>
    </source>
</evidence>